<dbReference type="Gene3D" id="1.10.8.10">
    <property type="entry name" value="DNA helicase RuvA subunit, C-terminal domain"/>
    <property type="match status" value="1"/>
</dbReference>
<dbReference type="AlphaFoldDB" id="A0A1I7XNX4"/>
<name>A0A1I7XNX4_HETBA</name>
<keyword evidence="3" id="KW-1185">Reference proteome</keyword>
<evidence type="ECO:0000313" key="4">
    <source>
        <dbReference type="WBParaSite" id="Hba_19045"/>
    </source>
</evidence>
<dbReference type="InterPro" id="IPR015940">
    <property type="entry name" value="UBA"/>
</dbReference>
<dbReference type="PROSITE" id="PS50030">
    <property type="entry name" value="UBA"/>
    <property type="match status" value="1"/>
</dbReference>
<dbReference type="WBParaSite" id="Hba_19045">
    <property type="protein sequence ID" value="Hba_19045"/>
    <property type="gene ID" value="Hba_19045"/>
</dbReference>
<accession>A0A1I7XNX4</accession>
<proteinExistence type="predicted"/>
<sequence>MPKKFANENTKVIAARERKAAAKKDEHDKKKKDDEERKRQEILRRKEENRKLVEAEMNSLSGKIIPVITQKVTRATIDQHREAEIKHQIDEQKRKQLEAQKIEMVKVYCGRECVCYTLEELNGITAGDVVDKVLLERECGTLVIMQCTAKMLVYALFRCIEATKYVLTVLARSGSLFPNDVKLSNLDIGENDVLRVVLKEDETRDVKAKFSETALKECYKMFDSLNKEESGYVSSLHLAETGPTQSAPLPVITHDMLRQAMAFAYGGPSTVNVPTPSPSSSRNSELRARYSAELAQLVDFGFTDELTNLSVLETSEGNVEVALELLISMREDI</sequence>
<protein>
    <submittedName>
        <fullName evidence="4">UBA domain-containing protein</fullName>
    </submittedName>
</protein>
<dbReference type="SMART" id="SM00165">
    <property type="entry name" value="UBA"/>
    <property type="match status" value="1"/>
</dbReference>
<organism evidence="3 4">
    <name type="scientific">Heterorhabditis bacteriophora</name>
    <name type="common">Entomopathogenic nematode worm</name>
    <dbReference type="NCBI Taxonomy" id="37862"/>
    <lineage>
        <taxon>Eukaryota</taxon>
        <taxon>Metazoa</taxon>
        <taxon>Ecdysozoa</taxon>
        <taxon>Nematoda</taxon>
        <taxon>Chromadorea</taxon>
        <taxon>Rhabditida</taxon>
        <taxon>Rhabditina</taxon>
        <taxon>Rhabditomorpha</taxon>
        <taxon>Strongyloidea</taxon>
        <taxon>Heterorhabditidae</taxon>
        <taxon>Heterorhabditis</taxon>
    </lineage>
</organism>
<feature type="compositionally biased region" description="Basic and acidic residues" evidence="1">
    <location>
        <begin position="14"/>
        <end position="42"/>
    </location>
</feature>
<evidence type="ECO:0000256" key="1">
    <source>
        <dbReference type="SAM" id="MobiDB-lite"/>
    </source>
</evidence>
<feature type="domain" description="UBA" evidence="2">
    <location>
        <begin position="285"/>
        <end position="329"/>
    </location>
</feature>
<evidence type="ECO:0000259" key="2">
    <source>
        <dbReference type="PROSITE" id="PS50030"/>
    </source>
</evidence>
<evidence type="ECO:0000313" key="3">
    <source>
        <dbReference type="Proteomes" id="UP000095283"/>
    </source>
</evidence>
<dbReference type="InterPro" id="IPR009060">
    <property type="entry name" value="UBA-like_sf"/>
</dbReference>
<dbReference type="SUPFAM" id="SSF46934">
    <property type="entry name" value="UBA-like"/>
    <property type="match status" value="1"/>
</dbReference>
<feature type="region of interest" description="Disordered" evidence="1">
    <location>
        <begin position="1"/>
        <end position="42"/>
    </location>
</feature>
<reference evidence="4" key="1">
    <citation type="submission" date="2016-11" db="UniProtKB">
        <authorList>
            <consortium name="WormBaseParasite"/>
        </authorList>
    </citation>
    <scope>IDENTIFICATION</scope>
</reference>
<dbReference type="Proteomes" id="UP000095283">
    <property type="component" value="Unplaced"/>
</dbReference>